<comment type="caution">
    <text evidence="1">The sequence shown here is derived from an EMBL/GenBank/DDBJ whole genome shotgun (WGS) entry which is preliminary data.</text>
</comment>
<feature type="non-terminal residue" evidence="1">
    <location>
        <position position="1"/>
    </location>
</feature>
<accession>X1PYK4</accession>
<protein>
    <submittedName>
        <fullName evidence="1">Uncharacterized protein</fullName>
    </submittedName>
</protein>
<reference evidence="1" key="1">
    <citation type="journal article" date="2014" name="Front. Microbiol.">
        <title>High frequency of phylogenetically diverse reductive dehalogenase-homologous genes in deep subseafloor sedimentary metagenomes.</title>
        <authorList>
            <person name="Kawai M."/>
            <person name="Futagami T."/>
            <person name="Toyoda A."/>
            <person name="Takaki Y."/>
            <person name="Nishi S."/>
            <person name="Hori S."/>
            <person name="Arai W."/>
            <person name="Tsubouchi T."/>
            <person name="Morono Y."/>
            <person name="Uchiyama I."/>
            <person name="Ito T."/>
            <person name="Fujiyama A."/>
            <person name="Inagaki F."/>
            <person name="Takami H."/>
        </authorList>
    </citation>
    <scope>NUCLEOTIDE SEQUENCE</scope>
    <source>
        <strain evidence="1">Expedition CK06-06</strain>
    </source>
</reference>
<feature type="non-terminal residue" evidence="1">
    <location>
        <position position="44"/>
    </location>
</feature>
<name>X1PYK4_9ZZZZ</name>
<sequence length="44" mass="4808">EGTLLYEKTWDVISVTAIPPPEFAGTITKKQLEYDSLKVSIPAG</sequence>
<proteinExistence type="predicted"/>
<gene>
    <name evidence="1" type="ORF">S06H3_66854</name>
</gene>
<dbReference type="EMBL" id="BARV01045840">
    <property type="protein sequence ID" value="GAI60993.1"/>
    <property type="molecule type" value="Genomic_DNA"/>
</dbReference>
<dbReference type="AlphaFoldDB" id="X1PYK4"/>
<organism evidence="1">
    <name type="scientific">marine sediment metagenome</name>
    <dbReference type="NCBI Taxonomy" id="412755"/>
    <lineage>
        <taxon>unclassified sequences</taxon>
        <taxon>metagenomes</taxon>
        <taxon>ecological metagenomes</taxon>
    </lineage>
</organism>
<evidence type="ECO:0000313" key="1">
    <source>
        <dbReference type="EMBL" id="GAI60993.1"/>
    </source>
</evidence>